<sequence>MYLFTVLEDLLIILIISPDFHLHSPMYFFLSNLSYSDICFISTLVPKMIVDIWAQSTVIFSLACLTQMSLFIIFICLDDALLTVMAYDRLVAITHLWQ</sequence>
<dbReference type="Proteomes" id="UP000028990">
    <property type="component" value="Unassembled WGS sequence"/>
</dbReference>
<gene>
    <name evidence="9" type="ORF">H920_08630</name>
</gene>
<dbReference type="PANTHER" id="PTHR48001">
    <property type="entry name" value="OLFACTORY RECEPTOR"/>
    <property type="match status" value="1"/>
</dbReference>
<evidence type="ECO:0000256" key="5">
    <source>
        <dbReference type="ARBA" id="ARBA00023136"/>
    </source>
</evidence>
<evidence type="ECO:0000256" key="1">
    <source>
        <dbReference type="ARBA" id="ARBA00004141"/>
    </source>
</evidence>
<dbReference type="PROSITE" id="PS50262">
    <property type="entry name" value="G_PROTEIN_RECEP_F1_2"/>
    <property type="match status" value="1"/>
</dbReference>
<dbReference type="GO" id="GO:0004930">
    <property type="term" value="F:G protein-coupled receptor activity"/>
    <property type="evidence" value="ECO:0007669"/>
    <property type="project" value="UniProtKB-KW"/>
</dbReference>
<dbReference type="InterPro" id="IPR000276">
    <property type="entry name" value="GPCR_Rhodpsn"/>
</dbReference>
<evidence type="ECO:0000259" key="8">
    <source>
        <dbReference type="PROSITE" id="PS50262"/>
    </source>
</evidence>
<proteinExistence type="predicted"/>
<accession>A0A091DCU6</accession>
<evidence type="ECO:0000256" key="6">
    <source>
        <dbReference type="ARBA" id="ARBA00023170"/>
    </source>
</evidence>
<evidence type="ECO:0000256" key="4">
    <source>
        <dbReference type="ARBA" id="ARBA00023040"/>
    </source>
</evidence>
<feature type="domain" description="G-protein coupled receptors family 1 profile" evidence="8">
    <location>
        <begin position="8"/>
        <end position="98"/>
    </location>
</feature>
<keyword evidence="10" id="KW-1185">Reference proteome</keyword>
<comment type="subcellular location">
    <subcellularLocation>
        <location evidence="1">Membrane</location>
        <topology evidence="1">Multi-pass membrane protein</topology>
    </subcellularLocation>
</comment>
<evidence type="ECO:0000313" key="9">
    <source>
        <dbReference type="EMBL" id="KFO29969.1"/>
    </source>
</evidence>
<feature type="transmembrane region" description="Helical" evidence="7">
    <location>
        <begin position="57"/>
        <end position="75"/>
    </location>
</feature>
<keyword evidence="6 9" id="KW-0675">Receptor</keyword>
<reference evidence="9 10" key="1">
    <citation type="submission" date="2013-11" db="EMBL/GenBank/DDBJ databases">
        <title>The Damaraland mole rat (Fukomys damarensis) genome and evolution of African mole rats.</title>
        <authorList>
            <person name="Gladyshev V.N."/>
            <person name="Fang X."/>
        </authorList>
    </citation>
    <scope>NUCLEOTIDE SEQUENCE [LARGE SCALE GENOMIC DNA]</scope>
    <source>
        <tissue evidence="9">Liver</tissue>
    </source>
</reference>
<protein>
    <submittedName>
        <fullName evidence="9">Olfactory receptor 7E24</fullName>
    </submittedName>
</protein>
<keyword evidence="5 7" id="KW-0472">Membrane</keyword>
<dbReference type="AlphaFoldDB" id="A0A091DCU6"/>
<organism evidence="9 10">
    <name type="scientific">Fukomys damarensis</name>
    <name type="common">Damaraland mole rat</name>
    <name type="synonym">Cryptomys damarensis</name>
    <dbReference type="NCBI Taxonomy" id="885580"/>
    <lineage>
        <taxon>Eukaryota</taxon>
        <taxon>Metazoa</taxon>
        <taxon>Chordata</taxon>
        <taxon>Craniata</taxon>
        <taxon>Vertebrata</taxon>
        <taxon>Euteleostomi</taxon>
        <taxon>Mammalia</taxon>
        <taxon>Eutheria</taxon>
        <taxon>Euarchontoglires</taxon>
        <taxon>Glires</taxon>
        <taxon>Rodentia</taxon>
        <taxon>Hystricomorpha</taxon>
        <taxon>Bathyergidae</taxon>
        <taxon>Fukomys</taxon>
    </lineage>
</organism>
<dbReference type="EMBL" id="KN122527">
    <property type="protein sequence ID" value="KFO29969.1"/>
    <property type="molecule type" value="Genomic_DNA"/>
</dbReference>
<dbReference type="InterPro" id="IPR017452">
    <property type="entry name" value="GPCR_Rhodpsn_7TM"/>
</dbReference>
<keyword evidence="4" id="KW-0807">Transducer</keyword>
<dbReference type="SUPFAM" id="SSF81321">
    <property type="entry name" value="Family A G protein-coupled receptor-like"/>
    <property type="match status" value="1"/>
</dbReference>
<keyword evidence="2 7" id="KW-0812">Transmembrane</keyword>
<dbReference type="Gene3D" id="1.20.1070.10">
    <property type="entry name" value="Rhodopsin 7-helix transmembrane proteins"/>
    <property type="match status" value="1"/>
</dbReference>
<dbReference type="Pfam" id="PF00001">
    <property type="entry name" value="7tm_1"/>
    <property type="match status" value="1"/>
</dbReference>
<keyword evidence="3 7" id="KW-1133">Transmembrane helix</keyword>
<evidence type="ECO:0000256" key="2">
    <source>
        <dbReference type="ARBA" id="ARBA00022692"/>
    </source>
</evidence>
<evidence type="ECO:0000313" key="10">
    <source>
        <dbReference type="Proteomes" id="UP000028990"/>
    </source>
</evidence>
<feature type="transmembrane region" description="Helical" evidence="7">
    <location>
        <begin position="26"/>
        <end position="45"/>
    </location>
</feature>
<name>A0A091DCU6_FUKDA</name>
<keyword evidence="4" id="KW-0297">G-protein coupled receptor</keyword>
<evidence type="ECO:0000256" key="7">
    <source>
        <dbReference type="SAM" id="Phobius"/>
    </source>
</evidence>
<dbReference type="GO" id="GO:0016020">
    <property type="term" value="C:membrane"/>
    <property type="evidence" value="ECO:0007669"/>
    <property type="project" value="UniProtKB-SubCell"/>
</dbReference>
<evidence type="ECO:0000256" key="3">
    <source>
        <dbReference type="ARBA" id="ARBA00022989"/>
    </source>
</evidence>